<name>A0A0K2BKU4_9GAMM</name>
<dbReference type="InterPro" id="IPR050824">
    <property type="entry name" value="Thiol_disulfide_DsbA"/>
</dbReference>
<dbReference type="InterPro" id="IPR023205">
    <property type="entry name" value="DsbA/DsbL"/>
</dbReference>
<comment type="similarity">
    <text evidence="1">Belongs to the thioredoxin family. DsbA subfamily.</text>
</comment>
<evidence type="ECO:0000256" key="4">
    <source>
        <dbReference type="ARBA" id="ARBA00023284"/>
    </source>
</evidence>
<dbReference type="PANTHER" id="PTHR35891:SF2">
    <property type="entry name" value="THIOL:DISULFIDE INTERCHANGE PROTEIN DSBA"/>
    <property type="match status" value="1"/>
</dbReference>
<evidence type="ECO:0000256" key="5">
    <source>
        <dbReference type="PIRNR" id="PIRNR001488"/>
    </source>
</evidence>
<proteinExistence type="inferred from homology"/>
<dbReference type="InterPro" id="IPR036249">
    <property type="entry name" value="Thioredoxin-like_sf"/>
</dbReference>
<evidence type="ECO:0000256" key="3">
    <source>
        <dbReference type="ARBA" id="ARBA00023157"/>
    </source>
</evidence>
<dbReference type="Pfam" id="PF01323">
    <property type="entry name" value="DSBA"/>
    <property type="match status" value="1"/>
</dbReference>
<dbReference type="OrthoDB" id="9784896at2"/>
<evidence type="ECO:0000313" key="8">
    <source>
        <dbReference type="EMBL" id="AKZ65812.1"/>
    </source>
</evidence>
<dbReference type="InterPro" id="IPR001853">
    <property type="entry name" value="DSBA-like_thioredoxin_dom"/>
</dbReference>
<dbReference type="RefSeq" id="WP_053096705.1">
    <property type="nucleotide sequence ID" value="NZ_CP011787.1"/>
</dbReference>
<keyword evidence="2" id="KW-0732">Signal</keyword>
<dbReference type="EMBL" id="CP011787">
    <property type="protein sequence ID" value="AKZ65812.1"/>
    <property type="molecule type" value="Genomic_DNA"/>
</dbReference>
<evidence type="ECO:0000256" key="2">
    <source>
        <dbReference type="ARBA" id="ARBA00022729"/>
    </source>
</evidence>
<dbReference type="SUPFAM" id="SSF52833">
    <property type="entry name" value="Thioredoxin-like"/>
    <property type="match status" value="1"/>
</dbReference>
<evidence type="ECO:0000256" key="1">
    <source>
        <dbReference type="ARBA" id="ARBA00005791"/>
    </source>
</evidence>
<keyword evidence="5" id="KW-0574">Periplasm</keyword>
<evidence type="ECO:0000313" key="9">
    <source>
        <dbReference type="Proteomes" id="UP000056466"/>
    </source>
</evidence>
<reference evidence="8 9" key="1">
    <citation type="submission" date="2015-06" db="EMBL/GenBank/DDBJ databases">
        <title>Lineage-specific patterns of genome deterioration in obligate symbionts.</title>
        <authorList>
            <person name="Bennett G.M."/>
            <person name="McCutcheon J.P."/>
            <person name="McDonald B.R."/>
            <person name="Moran N.A."/>
        </authorList>
    </citation>
    <scope>NUCLEOTIDE SEQUENCE [LARGE SCALE GENOMIC DNA]</scope>
    <source>
        <strain evidence="8 9">B-GSS</strain>
    </source>
</reference>
<dbReference type="PIRSF" id="PIRSF001488">
    <property type="entry name" value="Tdi_protein"/>
    <property type="match status" value="1"/>
</dbReference>
<dbReference type="KEGG" id="bcig:AB162_210"/>
<accession>A0A0K2BKU4</accession>
<organism evidence="8 9">
    <name type="scientific">Candidatus Palibaumannia cicadellinicola</name>
    <dbReference type="NCBI Taxonomy" id="186490"/>
    <lineage>
        <taxon>Bacteria</taxon>
        <taxon>Pseudomonadati</taxon>
        <taxon>Pseudomonadota</taxon>
        <taxon>Gammaproteobacteria</taxon>
        <taxon>Candidatus Palibaumannia</taxon>
    </lineage>
</organism>
<dbReference type="NCBIfam" id="NF008198">
    <property type="entry name" value="PRK10954.1"/>
    <property type="match status" value="1"/>
</dbReference>
<feature type="disulfide bond" description="Redox-active" evidence="6">
    <location>
        <begin position="49"/>
        <end position="52"/>
    </location>
</feature>
<dbReference type="AlphaFoldDB" id="A0A0K2BKU4"/>
<keyword evidence="3 5" id="KW-1015">Disulfide bond</keyword>
<feature type="domain" description="DSBA-like thioredoxin" evidence="7">
    <location>
        <begin position="40"/>
        <end position="179"/>
    </location>
</feature>
<dbReference type="GO" id="GO:0042597">
    <property type="term" value="C:periplasmic space"/>
    <property type="evidence" value="ECO:0007669"/>
    <property type="project" value="UniProtKB-SubCell"/>
</dbReference>
<protein>
    <recommendedName>
        <fullName evidence="5">Thiol:disulfide interchange protein</fullName>
    </recommendedName>
</protein>
<comment type="subcellular location">
    <subcellularLocation>
        <location evidence="5">Periplasm</location>
    </subcellularLocation>
</comment>
<evidence type="ECO:0000256" key="6">
    <source>
        <dbReference type="PIRSR" id="PIRSR001488-1"/>
    </source>
</evidence>
<dbReference type="PANTHER" id="PTHR35891">
    <property type="entry name" value="THIOL:DISULFIDE INTERCHANGE PROTEIN DSBA"/>
    <property type="match status" value="1"/>
</dbReference>
<dbReference type="CDD" id="cd03019">
    <property type="entry name" value="DsbA_DsbA"/>
    <property type="match status" value="1"/>
</dbReference>
<sequence length="211" mass="24190">MKFFVALIISITLVSNTSAVQFTEGKEYICLNRPATSEPQVIEFFSFYCQHCYKFSNIYNIDRKLKKSLPYNIKVKKYHVNYLGPLSKQLTKAWAVAIQLGVEDKVRPIIFYGVQYTQYVKTTNDIRTMFIKAGVSAKEYDAAWNSCVVQTLQKQQEKAATELKLSGVPAMVINGKYMVKYDGLDITSSDVYIKQLSDVVNYLLTKPKHYL</sequence>
<dbReference type="Gene3D" id="3.40.30.10">
    <property type="entry name" value="Glutaredoxin"/>
    <property type="match status" value="1"/>
</dbReference>
<keyword evidence="4" id="KW-0676">Redox-active center</keyword>
<dbReference type="Proteomes" id="UP000056466">
    <property type="component" value="Chromosome"/>
</dbReference>
<dbReference type="GO" id="GO:0016491">
    <property type="term" value="F:oxidoreductase activity"/>
    <property type="evidence" value="ECO:0007669"/>
    <property type="project" value="InterPro"/>
</dbReference>
<gene>
    <name evidence="8" type="primary">dsbA</name>
    <name evidence="8" type="ORF">AB162_210</name>
</gene>
<keyword evidence="9" id="KW-1185">Reference proteome</keyword>
<evidence type="ECO:0000259" key="7">
    <source>
        <dbReference type="Pfam" id="PF01323"/>
    </source>
</evidence>